<dbReference type="InterPro" id="IPR016181">
    <property type="entry name" value="Acyl_CoA_acyltransferase"/>
</dbReference>
<dbReference type="EMBL" id="CP126970">
    <property type="protein sequence ID" value="WIM71009.1"/>
    <property type="molecule type" value="Genomic_DNA"/>
</dbReference>
<dbReference type="Gene3D" id="3.40.630.30">
    <property type="match status" value="1"/>
</dbReference>
<dbReference type="PANTHER" id="PTHR42791:SF1">
    <property type="entry name" value="N-ACETYLTRANSFERASE DOMAIN-CONTAINING PROTEIN"/>
    <property type="match status" value="1"/>
</dbReference>
<dbReference type="SUPFAM" id="SSF55729">
    <property type="entry name" value="Acyl-CoA N-acyltransferases (Nat)"/>
    <property type="match status" value="1"/>
</dbReference>
<evidence type="ECO:0000313" key="3">
    <source>
        <dbReference type="Proteomes" id="UP001238805"/>
    </source>
</evidence>
<evidence type="ECO:0000259" key="1">
    <source>
        <dbReference type="PROSITE" id="PS51186"/>
    </source>
</evidence>
<evidence type="ECO:0000313" key="2">
    <source>
        <dbReference type="EMBL" id="WIM71009.1"/>
    </source>
</evidence>
<organism evidence="2 3">
    <name type="scientific">Corynebacterium suedekumii</name>
    <dbReference type="NCBI Taxonomy" id="3049801"/>
    <lineage>
        <taxon>Bacteria</taxon>
        <taxon>Bacillati</taxon>
        <taxon>Actinomycetota</taxon>
        <taxon>Actinomycetes</taxon>
        <taxon>Mycobacteriales</taxon>
        <taxon>Corynebacteriaceae</taxon>
        <taxon>Corynebacterium</taxon>
    </lineage>
</organism>
<dbReference type="Pfam" id="PF00583">
    <property type="entry name" value="Acetyltransf_1"/>
    <property type="match status" value="1"/>
</dbReference>
<dbReference type="PROSITE" id="PS51186">
    <property type="entry name" value="GNAT"/>
    <property type="match status" value="1"/>
</dbReference>
<keyword evidence="3" id="KW-1185">Reference proteome</keyword>
<feature type="domain" description="N-acetyltransferase" evidence="1">
    <location>
        <begin position="1"/>
        <end position="116"/>
    </location>
</feature>
<gene>
    <name evidence="2" type="ORF">QP029_04150</name>
</gene>
<name>A0ABY8VN27_9CORY</name>
<dbReference type="RefSeq" id="WP_284875585.1">
    <property type="nucleotide sequence ID" value="NZ_CP126970.1"/>
</dbReference>
<proteinExistence type="predicted"/>
<dbReference type="Proteomes" id="UP001238805">
    <property type="component" value="Chromosome"/>
</dbReference>
<dbReference type="InterPro" id="IPR000182">
    <property type="entry name" value="GNAT_dom"/>
</dbReference>
<dbReference type="PANTHER" id="PTHR42791">
    <property type="entry name" value="GNAT FAMILY ACETYLTRANSFERASE"/>
    <property type="match status" value="1"/>
</dbReference>
<dbReference type="InterPro" id="IPR052523">
    <property type="entry name" value="Trichothecene_AcTrans"/>
</dbReference>
<protein>
    <submittedName>
        <fullName evidence="2">GNAT family N-acetyltransferase</fullName>
    </submittedName>
</protein>
<dbReference type="CDD" id="cd04301">
    <property type="entry name" value="NAT_SF"/>
    <property type="match status" value="1"/>
</dbReference>
<accession>A0ABY8VN27</accession>
<reference evidence="2 3" key="1">
    <citation type="submission" date="2023-05" db="EMBL/GenBank/DDBJ databases">
        <title>Corynebacterium suedekumii sp. nov. and Corynebacterium breve sp. nov. isolated from raw cow's milk.</title>
        <authorList>
            <person name="Baer M.K."/>
            <person name="Mehl L."/>
            <person name="Hellmuth R."/>
            <person name="Marke G."/>
            <person name="Lipski A."/>
        </authorList>
    </citation>
    <scope>NUCLEOTIDE SEQUENCE [LARGE SCALE GENOMIC DNA]</scope>
    <source>
        <strain evidence="2 3">LM112</strain>
    </source>
</reference>
<sequence length="121" mass="13093">MGVKAKVAVAPQVVRLMGRRLARKMTQGLRASGYHPKFPHWYLYMVGATPESQGSGVGTALLEHGLDRVGDDAAYLEASTPASAKLYERMGFVPMGVNPIPTPGRDPELAMWRPGAMPEQS</sequence>